<dbReference type="InterPro" id="IPR005467">
    <property type="entry name" value="His_kinase_dom"/>
</dbReference>
<dbReference type="Gene3D" id="1.25.40.10">
    <property type="entry name" value="Tetratricopeptide repeat domain"/>
    <property type="match status" value="1"/>
</dbReference>
<dbReference type="Proteomes" id="UP000199306">
    <property type="component" value="Unassembled WGS sequence"/>
</dbReference>
<reference evidence="6 7" key="1">
    <citation type="submission" date="2016-10" db="EMBL/GenBank/DDBJ databases">
        <authorList>
            <person name="de Groot N.N."/>
        </authorList>
    </citation>
    <scope>NUCLEOTIDE SEQUENCE [LARGE SCALE GENOMIC DNA]</scope>
    <source>
        <strain evidence="7">E92,LMG 26720,CCM 7988</strain>
    </source>
</reference>
<dbReference type="Gene3D" id="1.10.287.130">
    <property type="match status" value="1"/>
</dbReference>
<dbReference type="Gene3D" id="3.30.565.10">
    <property type="entry name" value="Histidine kinase-like ATPase, C-terminal domain"/>
    <property type="match status" value="1"/>
</dbReference>
<feature type="domain" description="Histidine kinase" evidence="5">
    <location>
        <begin position="423"/>
        <end position="640"/>
    </location>
</feature>
<dbReference type="PANTHER" id="PTHR43547:SF2">
    <property type="entry name" value="HYBRID SIGNAL TRANSDUCTION HISTIDINE KINASE C"/>
    <property type="match status" value="1"/>
</dbReference>
<keyword evidence="3" id="KW-0597">Phosphoprotein</keyword>
<keyword evidence="7" id="KW-1185">Reference proteome</keyword>
<evidence type="ECO:0000256" key="2">
    <source>
        <dbReference type="ARBA" id="ARBA00012438"/>
    </source>
</evidence>
<accession>A0A1I5U5U7</accession>
<dbReference type="InterPro" id="IPR011990">
    <property type="entry name" value="TPR-like_helical_dom_sf"/>
</dbReference>
<dbReference type="SMART" id="SM00387">
    <property type="entry name" value="HATPase_c"/>
    <property type="match status" value="1"/>
</dbReference>
<keyword evidence="4" id="KW-0472">Membrane</keyword>
<dbReference type="EMBL" id="FOXH01000007">
    <property type="protein sequence ID" value="SFP90653.1"/>
    <property type="molecule type" value="Genomic_DNA"/>
</dbReference>
<dbReference type="PROSITE" id="PS50109">
    <property type="entry name" value="HIS_KIN"/>
    <property type="match status" value="1"/>
</dbReference>
<dbReference type="InterPro" id="IPR036097">
    <property type="entry name" value="HisK_dim/P_sf"/>
</dbReference>
<evidence type="ECO:0000259" key="5">
    <source>
        <dbReference type="PROSITE" id="PS50109"/>
    </source>
</evidence>
<dbReference type="AlphaFoldDB" id="A0A1I5U5U7"/>
<evidence type="ECO:0000313" key="7">
    <source>
        <dbReference type="Proteomes" id="UP000199306"/>
    </source>
</evidence>
<evidence type="ECO:0000256" key="3">
    <source>
        <dbReference type="ARBA" id="ARBA00022553"/>
    </source>
</evidence>
<sequence>MRKCKSAIHVLIFTIVYLISSEGICQYIPFQDITVVTNVDSLERLMKKQSGQQKLLSQLSLEKSYQNWFREKSREPFAPEKNSFNNFPALRSHLSYFLALNTRNQNDFKNSFPLALKAYREYKTHKDTTGMIHALLLMGIVSFTSEIKGAIYHPPYFMDAYKLSLATHIPEGKLMGKYARIRQFGSDSLRFHLPEIIKLCREALLDIQKNGHCIFLNPLFYSTISFAYGENKAYGLSIQYLIKQNKLLESKGIPPSIHHLNNLAYTYLKLKKYPLARKYYEMALNRVYSDKSYNYYETILYLFNSYHATLVALGEYKEASKYADSIYVYSQKNKVFENSKSINELVIKYEVKKKEADAQLLLKQKSIAEYKSKLYLVSVLLLLLIFLVVMVATIKLNQSYRKIKIANQEILHFNKLREFFYNIIAHDIRQPVSAFHGVSDTIIHYLNTKNYTKISTIALAVDESAQTLQVLLDNLLQWGIYGREKPNNPENISLDLIINETLKIYRFTIDRKSIHVPLLYNKNLMLFADKHGIFVVLRNLIGNAIKSIKNNGNLIIEAYDDSQNQIVIKISDNGVGMDEDTLAIVRQVLKQPDSVKPGERGMGLGLFLIGHFVKQNNGEIEVRSSLNKGASFILRFPSPQ</sequence>
<dbReference type="Pfam" id="PF02518">
    <property type="entry name" value="HATPase_c"/>
    <property type="match status" value="1"/>
</dbReference>
<dbReference type="GO" id="GO:0000155">
    <property type="term" value="F:phosphorelay sensor kinase activity"/>
    <property type="evidence" value="ECO:0007669"/>
    <property type="project" value="InterPro"/>
</dbReference>
<dbReference type="InterPro" id="IPR036890">
    <property type="entry name" value="HATPase_C_sf"/>
</dbReference>
<keyword evidence="4" id="KW-1133">Transmembrane helix</keyword>
<name>A0A1I5U5U7_9BACT</name>
<dbReference type="SUPFAM" id="SSF48452">
    <property type="entry name" value="TPR-like"/>
    <property type="match status" value="1"/>
</dbReference>
<protein>
    <recommendedName>
        <fullName evidence="2">histidine kinase</fullName>
        <ecNumber evidence="2">2.7.13.3</ecNumber>
    </recommendedName>
</protein>
<keyword evidence="4" id="KW-0812">Transmembrane</keyword>
<dbReference type="STRING" id="1079859.SAMN04515674_1079"/>
<evidence type="ECO:0000313" key="6">
    <source>
        <dbReference type="EMBL" id="SFP90653.1"/>
    </source>
</evidence>
<organism evidence="6 7">
    <name type="scientific">Pseudarcicella hirudinis</name>
    <dbReference type="NCBI Taxonomy" id="1079859"/>
    <lineage>
        <taxon>Bacteria</taxon>
        <taxon>Pseudomonadati</taxon>
        <taxon>Bacteroidota</taxon>
        <taxon>Cytophagia</taxon>
        <taxon>Cytophagales</taxon>
        <taxon>Flectobacillaceae</taxon>
        <taxon>Pseudarcicella</taxon>
    </lineage>
</organism>
<dbReference type="RefSeq" id="WP_092017638.1">
    <property type="nucleotide sequence ID" value="NZ_FOXH01000007.1"/>
</dbReference>
<dbReference type="SUPFAM" id="SSF47384">
    <property type="entry name" value="Homodimeric domain of signal transducing histidine kinase"/>
    <property type="match status" value="1"/>
</dbReference>
<dbReference type="InterPro" id="IPR004358">
    <property type="entry name" value="Sig_transdc_His_kin-like_C"/>
</dbReference>
<dbReference type="OrthoDB" id="907567at2"/>
<dbReference type="PANTHER" id="PTHR43547">
    <property type="entry name" value="TWO-COMPONENT HISTIDINE KINASE"/>
    <property type="match status" value="1"/>
</dbReference>
<proteinExistence type="predicted"/>
<evidence type="ECO:0000256" key="1">
    <source>
        <dbReference type="ARBA" id="ARBA00000085"/>
    </source>
</evidence>
<evidence type="ECO:0000256" key="4">
    <source>
        <dbReference type="SAM" id="Phobius"/>
    </source>
</evidence>
<keyword evidence="6" id="KW-0418">Kinase</keyword>
<dbReference type="EC" id="2.7.13.3" evidence="2"/>
<dbReference type="CDD" id="cd00075">
    <property type="entry name" value="HATPase"/>
    <property type="match status" value="1"/>
</dbReference>
<keyword evidence="6" id="KW-0808">Transferase</keyword>
<comment type="catalytic activity">
    <reaction evidence="1">
        <text>ATP + protein L-histidine = ADP + protein N-phospho-L-histidine.</text>
        <dbReference type="EC" id="2.7.13.3"/>
    </reaction>
</comment>
<dbReference type="PRINTS" id="PR00344">
    <property type="entry name" value="BCTRLSENSOR"/>
</dbReference>
<dbReference type="SUPFAM" id="SSF55874">
    <property type="entry name" value="ATPase domain of HSP90 chaperone/DNA topoisomerase II/histidine kinase"/>
    <property type="match status" value="1"/>
</dbReference>
<feature type="transmembrane region" description="Helical" evidence="4">
    <location>
        <begin position="374"/>
        <end position="394"/>
    </location>
</feature>
<dbReference type="InterPro" id="IPR003594">
    <property type="entry name" value="HATPase_dom"/>
</dbReference>
<gene>
    <name evidence="6" type="ORF">SAMN04515674_1079</name>
</gene>